<evidence type="ECO:0000313" key="4">
    <source>
        <dbReference type="EMBL" id="MBE1501537.1"/>
    </source>
</evidence>
<dbReference type="Gene3D" id="3.40.50.720">
    <property type="entry name" value="NAD(P)-binding Rossmann-like Domain"/>
    <property type="match status" value="1"/>
</dbReference>
<keyword evidence="1" id="KW-0596">Phosphopantetheine</keyword>
<dbReference type="Proteomes" id="UP000631670">
    <property type="component" value="Unassembled WGS sequence"/>
</dbReference>
<dbReference type="PANTHER" id="PTHR43775:SF37">
    <property type="entry name" value="SI:DKEY-61P9.11"/>
    <property type="match status" value="1"/>
</dbReference>
<dbReference type="InterPro" id="IPR050091">
    <property type="entry name" value="PKS_NRPS_Biosynth_Enz"/>
</dbReference>
<dbReference type="RefSeq" id="WP_086863074.1">
    <property type="nucleotide sequence ID" value="NZ_JADBEG010000001.1"/>
</dbReference>
<dbReference type="PANTHER" id="PTHR43775">
    <property type="entry name" value="FATTY ACID SYNTHASE"/>
    <property type="match status" value="1"/>
</dbReference>
<evidence type="ECO:0000256" key="1">
    <source>
        <dbReference type="ARBA" id="ARBA00022450"/>
    </source>
</evidence>
<name>A0ABR9IED1_9PSEU</name>
<dbReference type="SUPFAM" id="SSF51735">
    <property type="entry name" value="NAD(P)-binding Rossmann-fold domains"/>
    <property type="match status" value="2"/>
</dbReference>
<keyword evidence="5" id="KW-1185">Reference proteome</keyword>
<dbReference type="EMBL" id="JADBEG010000001">
    <property type="protein sequence ID" value="MBE1501537.1"/>
    <property type="molecule type" value="Genomic_DNA"/>
</dbReference>
<dbReference type="InterPro" id="IPR036291">
    <property type="entry name" value="NAD(P)-bd_dom_sf"/>
</dbReference>
<evidence type="ECO:0000256" key="2">
    <source>
        <dbReference type="ARBA" id="ARBA00022553"/>
    </source>
</evidence>
<proteinExistence type="predicted"/>
<feature type="domain" description="Ketoreductase" evidence="3">
    <location>
        <begin position="213"/>
        <end position="381"/>
    </location>
</feature>
<comment type="caution">
    <text evidence="4">The sequence shown here is derived from an EMBL/GenBank/DDBJ whole genome shotgun (WGS) entry which is preliminary data.</text>
</comment>
<reference evidence="4 5" key="1">
    <citation type="submission" date="2020-10" db="EMBL/GenBank/DDBJ databases">
        <title>Sequencing the genomes of 1000 actinobacteria strains.</title>
        <authorList>
            <person name="Klenk H.-P."/>
        </authorList>
    </citation>
    <scope>NUCLEOTIDE SEQUENCE [LARGE SCALE GENOMIC DNA]</scope>
    <source>
        <strain evidence="4 5">DSM 44653</strain>
    </source>
</reference>
<sequence>MTGPVEDARAVSPGVPFATRSFEVTWPEAPLPPAPPVAPGSWLLLTDEHPAALARAVSLALTLAETGDEALSLPQDDLGELPGFLAGRAVRGVVFLTGAPHAYHDPEDARELLRTISSVVARLDRGVRFHLVTQAHDEPGLVFLRGLIRVLACERPDLRASIADFDARSDVDALARELRADAPDDEVRWRHDVRYAARLTRVPVAPEVPAGPGAYVVTGAFGPLGLATARWLADHGATRIVLSGRRGGVADLPGVDAVVVAGDLAESGVADRLVAEATASGLPLRGIVHAAGVFAEDADTAWRARVLGARRLHEATAETPPVWWLLCSPATALFGSPGRVGGATADAWLDAFAAWRRSRGLPAAITRVGTGQLSPAVWRPYFSAVLDEFVQFGEEP</sequence>
<dbReference type="InterPro" id="IPR013968">
    <property type="entry name" value="PKS_KR"/>
</dbReference>
<gene>
    <name evidence="4" type="ORF">H4696_008637</name>
</gene>
<organism evidence="4 5">
    <name type="scientific">Amycolatopsis lexingtonensis</name>
    <dbReference type="NCBI Taxonomy" id="218822"/>
    <lineage>
        <taxon>Bacteria</taxon>
        <taxon>Bacillati</taxon>
        <taxon>Actinomycetota</taxon>
        <taxon>Actinomycetes</taxon>
        <taxon>Pseudonocardiales</taxon>
        <taxon>Pseudonocardiaceae</taxon>
        <taxon>Amycolatopsis</taxon>
    </lineage>
</organism>
<dbReference type="SMART" id="SM00822">
    <property type="entry name" value="PKS_KR"/>
    <property type="match status" value="1"/>
</dbReference>
<accession>A0ABR9IED1</accession>
<evidence type="ECO:0000259" key="3">
    <source>
        <dbReference type="SMART" id="SM00822"/>
    </source>
</evidence>
<dbReference type="InterPro" id="IPR057326">
    <property type="entry name" value="KR_dom"/>
</dbReference>
<protein>
    <submittedName>
        <fullName evidence="4">Phthiocerol/phenolphthiocerol synthesis type-I polyketide synthase D</fullName>
    </submittedName>
</protein>
<dbReference type="Pfam" id="PF08659">
    <property type="entry name" value="KR"/>
    <property type="match status" value="1"/>
</dbReference>
<evidence type="ECO:0000313" key="5">
    <source>
        <dbReference type="Proteomes" id="UP000631670"/>
    </source>
</evidence>
<keyword evidence="2" id="KW-0597">Phosphoprotein</keyword>